<organism evidence="3 4">
    <name type="scientific">Pythium oligandrum</name>
    <name type="common">Mycoparasitic fungus</name>
    <dbReference type="NCBI Taxonomy" id="41045"/>
    <lineage>
        <taxon>Eukaryota</taxon>
        <taxon>Sar</taxon>
        <taxon>Stramenopiles</taxon>
        <taxon>Oomycota</taxon>
        <taxon>Peronosporomycetes</taxon>
        <taxon>Pythiales</taxon>
        <taxon>Pythiaceae</taxon>
        <taxon>Pythium</taxon>
    </lineage>
</organism>
<keyword evidence="1" id="KW-0472">Membrane</keyword>
<feature type="chain" id="PRO_5035434365" evidence="2">
    <location>
        <begin position="18"/>
        <end position="368"/>
    </location>
</feature>
<dbReference type="Proteomes" id="UP000794436">
    <property type="component" value="Unassembled WGS sequence"/>
</dbReference>
<feature type="transmembrane region" description="Helical" evidence="1">
    <location>
        <begin position="298"/>
        <end position="318"/>
    </location>
</feature>
<dbReference type="OrthoDB" id="10615892at2759"/>
<evidence type="ECO:0000256" key="1">
    <source>
        <dbReference type="SAM" id="Phobius"/>
    </source>
</evidence>
<comment type="caution">
    <text evidence="3">The sequence shown here is derived from an EMBL/GenBank/DDBJ whole genome shotgun (WGS) entry which is preliminary data.</text>
</comment>
<reference evidence="3" key="1">
    <citation type="submission" date="2019-03" db="EMBL/GenBank/DDBJ databases">
        <title>Long read genome sequence of the mycoparasitic Pythium oligandrum ATCC 38472 isolated from sugarbeet rhizosphere.</title>
        <authorList>
            <person name="Gaulin E."/>
        </authorList>
    </citation>
    <scope>NUCLEOTIDE SEQUENCE</scope>
    <source>
        <strain evidence="3">ATCC 38472_TT</strain>
    </source>
</reference>
<keyword evidence="2" id="KW-0732">Signal</keyword>
<evidence type="ECO:0000313" key="3">
    <source>
        <dbReference type="EMBL" id="TMW68765.1"/>
    </source>
</evidence>
<name>A0A8K1CU78_PYTOL</name>
<keyword evidence="1" id="KW-0812">Transmembrane</keyword>
<proteinExistence type="predicted"/>
<accession>A0A8K1CU78</accession>
<dbReference type="AlphaFoldDB" id="A0A8K1CU78"/>
<gene>
    <name evidence="3" type="ORF">Poli38472_006233</name>
</gene>
<keyword evidence="1" id="KW-1133">Transmembrane helix</keyword>
<protein>
    <submittedName>
        <fullName evidence="3">Uncharacterized protein</fullName>
    </submittedName>
</protein>
<evidence type="ECO:0000313" key="4">
    <source>
        <dbReference type="Proteomes" id="UP000794436"/>
    </source>
</evidence>
<sequence>MKPTMTLLTTAMAVTSAMDMSTPTPTLASAMSPLLVHSDLFYATATACDQLTTLPSSQELSEQLLPEDSFRGHMTVTTSAPKDGQHGCVLHVAVDGEIVVAPSSTVENVFDLTDSIDQKLAALAESQYLRGATHGLKDLTLQSVTVKINNRDYSIALQSTSAQNASSPSNLLTLNGGQCDPLAGHDLLNSILPKGAVVDDLHVLAGGDGASADCAVGFDVMASAPLFASNNEAFAFLKAVDDNLNALFEPSTAPTKPVTSLTSANLKFQTAKDENWLIAAPNELNLASSSMNMPTKEITLSILIGISVLSAMLFAIVYQKKRHEQRCQERHDLASKAAQIRRVSYRMGYDPLASHELEEKDEEKSGLL</sequence>
<evidence type="ECO:0000256" key="2">
    <source>
        <dbReference type="SAM" id="SignalP"/>
    </source>
</evidence>
<dbReference type="EMBL" id="SPLM01000002">
    <property type="protein sequence ID" value="TMW68765.1"/>
    <property type="molecule type" value="Genomic_DNA"/>
</dbReference>
<feature type="signal peptide" evidence="2">
    <location>
        <begin position="1"/>
        <end position="17"/>
    </location>
</feature>
<keyword evidence="4" id="KW-1185">Reference proteome</keyword>